<organism evidence="3 4">
    <name type="scientific">Arenivirga flava</name>
    <dbReference type="NCBI Taxonomy" id="1930060"/>
    <lineage>
        <taxon>Bacteria</taxon>
        <taxon>Bacillati</taxon>
        <taxon>Actinomycetota</taxon>
        <taxon>Actinomycetes</taxon>
        <taxon>Micrococcales</taxon>
        <taxon>Microbacteriaceae</taxon>
        <taxon>Arenivirga</taxon>
    </lineage>
</organism>
<keyword evidence="1" id="KW-1133">Transmembrane helix</keyword>
<dbReference type="AlphaFoldDB" id="A0AA37UE66"/>
<feature type="chain" id="PRO_5041370465" evidence="2">
    <location>
        <begin position="30"/>
        <end position="308"/>
    </location>
</feature>
<gene>
    <name evidence="3" type="ORF">GCM10025874_07410</name>
</gene>
<feature type="signal peptide" evidence="2">
    <location>
        <begin position="1"/>
        <end position="29"/>
    </location>
</feature>
<keyword evidence="2" id="KW-0732">Signal</keyword>
<accession>A0AA37UE66</accession>
<name>A0AA37UE66_9MICO</name>
<evidence type="ECO:0000313" key="4">
    <source>
        <dbReference type="Proteomes" id="UP001157160"/>
    </source>
</evidence>
<dbReference type="Proteomes" id="UP001157160">
    <property type="component" value="Unassembled WGS sequence"/>
</dbReference>
<comment type="caution">
    <text evidence="3">The sequence shown here is derived from an EMBL/GenBank/DDBJ whole genome shotgun (WGS) entry which is preliminary data.</text>
</comment>
<evidence type="ECO:0000256" key="1">
    <source>
        <dbReference type="SAM" id="Phobius"/>
    </source>
</evidence>
<evidence type="ECO:0000313" key="3">
    <source>
        <dbReference type="EMBL" id="GMA27488.1"/>
    </source>
</evidence>
<keyword evidence="1" id="KW-0812">Transmembrane</keyword>
<protein>
    <submittedName>
        <fullName evidence="3">Uncharacterized protein</fullName>
    </submittedName>
</protein>
<evidence type="ECO:0000256" key="2">
    <source>
        <dbReference type="SAM" id="SignalP"/>
    </source>
</evidence>
<dbReference type="EMBL" id="BSUL01000001">
    <property type="protein sequence ID" value="GMA27488.1"/>
    <property type="molecule type" value="Genomic_DNA"/>
</dbReference>
<keyword evidence="4" id="KW-1185">Reference proteome</keyword>
<proteinExistence type="predicted"/>
<reference evidence="3 4" key="1">
    <citation type="journal article" date="2014" name="Int. J. Syst. Evol. Microbiol.">
        <title>Complete genome sequence of Corynebacterium casei LMG S-19264T (=DSM 44701T), isolated from a smear-ripened cheese.</title>
        <authorList>
            <consortium name="US DOE Joint Genome Institute (JGI-PGF)"/>
            <person name="Walter F."/>
            <person name="Albersmeier A."/>
            <person name="Kalinowski J."/>
            <person name="Ruckert C."/>
        </authorList>
    </citation>
    <scope>NUCLEOTIDE SEQUENCE [LARGE SCALE GENOMIC DNA]</scope>
    <source>
        <strain evidence="3 4">NBRC 112289</strain>
    </source>
</reference>
<keyword evidence="1" id="KW-0472">Membrane</keyword>
<sequence>MPERMGRLVAGALVLGALLATGVASPASAAVGTDVAWQQQEVAVDYGERWHAQLRIDREPPQLHESGPLPTVGRDDGTIDVYLDGGEEPWASGIPIAEDGAAYVSTPRDRDPLPAGEHALRAVLVPSEDSDLDGASTVEPLRITVASFPVTASLTSLGAPEQDSLAWDVRLELSGAWVERNGAVPAGTWKVRLLEGPQERVVETRVLDIERSAAAEAETVRFERLRDAVTYTAEAVFEPRDDIAGGLELEQPDRASHEVSGSLGAILEAPLTIPVPIVIGGGAVLLMLLLAIVAIAGLLLRLRVRTES</sequence>
<feature type="transmembrane region" description="Helical" evidence="1">
    <location>
        <begin position="277"/>
        <end position="300"/>
    </location>
</feature>